<dbReference type="EMBL" id="KQ234770">
    <property type="protein sequence ID" value="KMZ88214.1"/>
    <property type="molecule type" value="Genomic_DNA"/>
</dbReference>
<dbReference type="Gene3D" id="6.10.280.180">
    <property type="entry name" value="Plasmodium RESA, N-terminal helical domain"/>
    <property type="match status" value="1"/>
</dbReference>
<dbReference type="InterPro" id="IPR044885">
    <property type="entry name" value="PRESA_N_sf"/>
</dbReference>
<dbReference type="AlphaFoldDB" id="A0A0J9SZC5"/>
<evidence type="ECO:0000259" key="2">
    <source>
        <dbReference type="Pfam" id="PF09687"/>
    </source>
</evidence>
<gene>
    <name evidence="3" type="ORF">PVBG_02675</name>
</gene>
<name>A0A0J9SZC5_PLAV1</name>
<dbReference type="InterPro" id="IPR019111">
    <property type="entry name" value="PRESA_N"/>
</dbReference>
<dbReference type="Pfam" id="PF09687">
    <property type="entry name" value="PRESAN"/>
    <property type="match status" value="1"/>
</dbReference>
<feature type="domain" description="Plasmodium RESA N-terminal" evidence="2">
    <location>
        <begin position="90"/>
        <end position="212"/>
    </location>
</feature>
<evidence type="ECO:0000256" key="1">
    <source>
        <dbReference type="SAM" id="SignalP"/>
    </source>
</evidence>
<accession>A0A0J9SZC5</accession>
<reference evidence="3 4" key="1">
    <citation type="submission" date="2011-08" db="EMBL/GenBank/DDBJ databases">
        <title>The Genome Sequence of Plasmodium vivax Brazil I.</title>
        <authorList>
            <consortium name="The Broad Institute Genome Sequencing Platform"/>
            <consortium name="The Broad Institute Genome Sequencing Center for Infectious Disease"/>
            <person name="Neafsey D."/>
            <person name="Carlton J."/>
            <person name="Barnwell J."/>
            <person name="Collins W."/>
            <person name="Escalante A."/>
            <person name="Mullikin J."/>
            <person name="Saul A."/>
            <person name="Guigo R."/>
            <person name="Camara F."/>
            <person name="Young S.K."/>
            <person name="Zeng Q."/>
            <person name="Gargeya S."/>
            <person name="Fitzgerald M."/>
            <person name="Haas B."/>
            <person name="Abouelleil A."/>
            <person name="Alvarado L."/>
            <person name="Arachchi H.M."/>
            <person name="Berlin A."/>
            <person name="Brown A."/>
            <person name="Chapman S.B."/>
            <person name="Chen Z."/>
            <person name="Dunbar C."/>
            <person name="Freedman E."/>
            <person name="Gearin G."/>
            <person name="Gellesch M."/>
            <person name="Goldberg J."/>
            <person name="Griggs A."/>
            <person name="Gujja S."/>
            <person name="Heiman D."/>
            <person name="Howarth C."/>
            <person name="Larson L."/>
            <person name="Lui A."/>
            <person name="MacDonald P.J.P."/>
            <person name="Montmayeur A."/>
            <person name="Murphy C."/>
            <person name="Neiman D."/>
            <person name="Pearson M."/>
            <person name="Priest M."/>
            <person name="Roberts A."/>
            <person name="Saif S."/>
            <person name="Shea T."/>
            <person name="Shenoy N."/>
            <person name="Sisk P."/>
            <person name="Stolte C."/>
            <person name="Sykes S."/>
            <person name="Wortman J."/>
            <person name="Nusbaum C."/>
            <person name="Birren B."/>
        </authorList>
    </citation>
    <scope>NUCLEOTIDE SEQUENCE [LARGE SCALE GENOMIC DNA]</scope>
    <source>
        <strain evidence="3 4">Brazil I</strain>
    </source>
</reference>
<dbReference type="OrthoDB" id="10324968at2759"/>
<protein>
    <submittedName>
        <fullName evidence="3">RAD protein (Pv-fam-e)</fullName>
    </submittedName>
</protein>
<proteinExistence type="predicted"/>
<keyword evidence="1" id="KW-0732">Signal</keyword>
<sequence length="232" mass="26585">MKMLSAPRAVFCLFTLLNVVLLNNFTLSNDHVVSSPAVSGFPRHLSEIKKNSNNNDSSKNKRTRERYKELLADSLFTEHSDNAALLAELSEKEFLVHNKRNRGSINNREMVALLNGFDRLYVIEHARMLKGLSNTLNDLSTKYKIPAKEAGDLWKECKNSIESEHNKKMDSHKPRYNSLVMSCSASVADFGDFYKYYVRTLYKGLQKSEKKWKKKITERVSKYGVASPKQKA</sequence>
<dbReference type="Proteomes" id="UP000053327">
    <property type="component" value="Unassembled WGS sequence"/>
</dbReference>
<feature type="chain" id="PRO_5005322789" evidence="1">
    <location>
        <begin position="23"/>
        <end position="232"/>
    </location>
</feature>
<feature type="signal peptide" evidence="1">
    <location>
        <begin position="1"/>
        <end position="22"/>
    </location>
</feature>
<evidence type="ECO:0000313" key="3">
    <source>
        <dbReference type="EMBL" id="KMZ88214.1"/>
    </source>
</evidence>
<evidence type="ECO:0000313" key="4">
    <source>
        <dbReference type="Proteomes" id="UP000053327"/>
    </source>
</evidence>
<organism evidence="3 4">
    <name type="scientific">Plasmodium vivax (strain Brazil I)</name>
    <dbReference type="NCBI Taxonomy" id="1033975"/>
    <lineage>
        <taxon>Eukaryota</taxon>
        <taxon>Sar</taxon>
        <taxon>Alveolata</taxon>
        <taxon>Apicomplexa</taxon>
        <taxon>Aconoidasida</taxon>
        <taxon>Haemosporida</taxon>
        <taxon>Plasmodiidae</taxon>
        <taxon>Plasmodium</taxon>
        <taxon>Plasmodium (Plasmodium)</taxon>
    </lineage>
</organism>